<evidence type="ECO:0000256" key="1">
    <source>
        <dbReference type="SAM" id="MobiDB-lite"/>
    </source>
</evidence>
<keyword evidence="2" id="KW-0812">Transmembrane</keyword>
<evidence type="ECO:0000256" key="2">
    <source>
        <dbReference type="SAM" id="Phobius"/>
    </source>
</evidence>
<accession>A0A1H4QD60</accession>
<keyword evidence="2" id="KW-1133">Transmembrane helix</keyword>
<dbReference type="EMBL" id="FNSA01000003">
    <property type="protein sequence ID" value="SEC17460.1"/>
    <property type="molecule type" value="Genomic_DNA"/>
</dbReference>
<keyword evidence="4" id="KW-1185">Reference proteome</keyword>
<evidence type="ECO:0000313" key="3">
    <source>
        <dbReference type="EMBL" id="SEC17460.1"/>
    </source>
</evidence>
<evidence type="ECO:0008006" key="5">
    <source>
        <dbReference type="Google" id="ProtNLM"/>
    </source>
</evidence>
<feature type="transmembrane region" description="Helical" evidence="2">
    <location>
        <begin position="69"/>
        <end position="87"/>
    </location>
</feature>
<protein>
    <recommendedName>
        <fullName evidence="5">DNA-binding transcriptional regulator of glucitol operon</fullName>
    </recommendedName>
</protein>
<organism evidence="3 4">
    <name type="scientific">Tsukamurella tyrosinosolvens</name>
    <dbReference type="NCBI Taxonomy" id="57704"/>
    <lineage>
        <taxon>Bacteria</taxon>
        <taxon>Bacillati</taxon>
        <taxon>Actinomycetota</taxon>
        <taxon>Actinomycetes</taxon>
        <taxon>Mycobacteriales</taxon>
        <taxon>Tsukamurellaceae</taxon>
        <taxon>Tsukamurella</taxon>
    </lineage>
</organism>
<dbReference type="AlphaFoldDB" id="A0A1H4QD60"/>
<proteinExistence type="predicted"/>
<dbReference type="Proteomes" id="UP000182241">
    <property type="component" value="Unassembled WGS sequence"/>
</dbReference>
<dbReference type="STRING" id="57704.SAMN04489793_1715"/>
<sequence length="183" mass="19891">MRQRRIPLRCRSRYRHSDTGGLTGTVEVVNRRRHRPALIAFVVVAAAAFLALGWWQWGRFESTAGSARNLGYALQWPLFAVAAVWGYRRFVQLEDEAELQDRLAAGGETDTEPEAPASVARTVAAPRPAAASAAALTAIPEGFLPSRATAPSAPDAAPDDPAHDEYNRLLAELAGSEQTEEKK</sequence>
<evidence type="ECO:0000313" key="4">
    <source>
        <dbReference type="Proteomes" id="UP000182241"/>
    </source>
</evidence>
<gene>
    <name evidence="3" type="ORF">SAMN04489793_1715</name>
</gene>
<feature type="transmembrane region" description="Helical" evidence="2">
    <location>
        <begin position="37"/>
        <end position="57"/>
    </location>
</feature>
<name>A0A1H4QD60_TSUTY</name>
<feature type="region of interest" description="Disordered" evidence="1">
    <location>
        <begin position="145"/>
        <end position="165"/>
    </location>
</feature>
<keyword evidence="2" id="KW-0472">Membrane</keyword>
<reference evidence="4" key="1">
    <citation type="submission" date="2016-10" db="EMBL/GenBank/DDBJ databases">
        <authorList>
            <person name="Varghese N."/>
            <person name="Submissions S."/>
        </authorList>
    </citation>
    <scope>NUCLEOTIDE SEQUENCE [LARGE SCALE GENOMIC DNA]</scope>
    <source>
        <strain evidence="4">DSM 44234</strain>
    </source>
</reference>